<feature type="domain" description="IrrE N-terminal-like" evidence="1">
    <location>
        <begin position="173"/>
        <end position="242"/>
    </location>
</feature>
<dbReference type="GO" id="GO:0003697">
    <property type="term" value="F:single-stranded DNA binding"/>
    <property type="evidence" value="ECO:0007669"/>
    <property type="project" value="InterPro"/>
</dbReference>
<dbReference type="InterPro" id="IPR010359">
    <property type="entry name" value="IrrE_HExxH"/>
</dbReference>
<dbReference type="EMBL" id="QEOP01000006">
    <property type="protein sequence ID" value="PVZ93175.1"/>
    <property type="molecule type" value="Genomic_DNA"/>
</dbReference>
<evidence type="ECO:0000259" key="1">
    <source>
        <dbReference type="Pfam" id="PF06114"/>
    </source>
</evidence>
<reference evidence="3 4" key="1">
    <citation type="submission" date="2018-05" db="EMBL/GenBank/DDBJ databases">
        <title>Amnibacterium sp. M8JJ-5, whole genome shotgun sequence.</title>
        <authorList>
            <person name="Tuo L."/>
        </authorList>
    </citation>
    <scope>NUCLEOTIDE SEQUENCE [LARGE SCALE GENOMIC DNA]</scope>
    <source>
        <strain evidence="3 4">M8JJ-5</strain>
    </source>
</reference>
<evidence type="ECO:0000313" key="4">
    <source>
        <dbReference type="Proteomes" id="UP000244893"/>
    </source>
</evidence>
<evidence type="ECO:0000313" key="3">
    <source>
        <dbReference type="EMBL" id="PVZ93175.1"/>
    </source>
</evidence>
<evidence type="ECO:0000259" key="2">
    <source>
        <dbReference type="Pfam" id="PF08401"/>
    </source>
</evidence>
<dbReference type="InterPro" id="IPR013610">
    <property type="entry name" value="ArdC_N"/>
</dbReference>
<dbReference type="AlphaFoldDB" id="A0A2V1HL72"/>
<accession>A0A2V1HL72</accession>
<dbReference type="Pfam" id="PF06114">
    <property type="entry name" value="Peptidase_M78"/>
    <property type="match status" value="1"/>
</dbReference>
<gene>
    <name evidence="3" type="ORF">DDQ50_16765</name>
</gene>
<evidence type="ECO:0008006" key="5">
    <source>
        <dbReference type="Google" id="ProtNLM"/>
    </source>
</evidence>
<dbReference type="OrthoDB" id="7605626at2"/>
<organism evidence="3 4">
    <name type="scientific">Amnibacterium flavum</name>
    <dbReference type="NCBI Taxonomy" id="2173173"/>
    <lineage>
        <taxon>Bacteria</taxon>
        <taxon>Bacillati</taxon>
        <taxon>Actinomycetota</taxon>
        <taxon>Actinomycetes</taxon>
        <taxon>Micrococcales</taxon>
        <taxon>Microbacteriaceae</taxon>
        <taxon>Amnibacterium</taxon>
    </lineage>
</organism>
<comment type="caution">
    <text evidence="3">The sequence shown here is derived from an EMBL/GenBank/DDBJ whole genome shotgun (WGS) entry which is preliminary data.</text>
</comment>
<keyword evidence="4" id="KW-1185">Reference proteome</keyword>
<dbReference type="RefSeq" id="WP_116757941.1">
    <property type="nucleotide sequence ID" value="NZ_JBHUEX010000003.1"/>
</dbReference>
<name>A0A2V1HL72_9MICO</name>
<proteinExistence type="predicted"/>
<feature type="domain" description="N-terminal" evidence="2">
    <location>
        <begin position="16"/>
        <end position="107"/>
    </location>
</feature>
<sequence>MVRKVATQKSIEERRDQAEALQASIGEQVEQLRQSEQWTRFLQFAQAFHAYSLNNVLLILSQNPTATRVAGFRKWLELGRQVRKGEKSIKIFGYRERKVTDEDDQNEAVDVLGTGERVVRYFPILSVFDQSQTDPTDPEAGDPTQLAQQLHCEDPAGILEAVTDYLTGQGWTVTREHISGSANGYTTTDGTRRVVIDAALSPAQAAKTGLHEAAHVILHAAEDHAEYIAHRGIRETEAESVAYVVAGILGLDTTSYSIGYVAGWSHGEADTIRSTAARVLKTAHTLADAITADVEASAA</sequence>
<dbReference type="Proteomes" id="UP000244893">
    <property type="component" value="Unassembled WGS sequence"/>
</dbReference>
<protein>
    <recommendedName>
        <fullName evidence="5">N-terminal domain-containing protein</fullName>
    </recommendedName>
</protein>
<dbReference type="Pfam" id="PF08401">
    <property type="entry name" value="ArdcN"/>
    <property type="match status" value="1"/>
</dbReference>